<dbReference type="Proteomes" id="UP000183685">
    <property type="component" value="Unassembled WGS sequence"/>
</dbReference>
<proteinExistence type="predicted"/>
<dbReference type="Gene3D" id="3.30.365.10">
    <property type="entry name" value="Aldehyde oxidase/xanthine dehydrogenase, molybdopterin binding domain"/>
    <property type="match status" value="4"/>
</dbReference>
<dbReference type="InterPro" id="IPR006311">
    <property type="entry name" value="TAT_signal"/>
</dbReference>
<evidence type="ECO:0000256" key="1">
    <source>
        <dbReference type="SAM" id="Phobius"/>
    </source>
</evidence>
<dbReference type="PROSITE" id="PS51318">
    <property type="entry name" value="TAT"/>
    <property type="match status" value="1"/>
</dbReference>
<organism evidence="3 4">
    <name type="scientific">Kordiimonas lacus</name>
    <dbReference type="NCBI Taxonomy" id="637679"/>
    <lineage>
        <taxon>Bacteria</taxon>
        <taxon>Pseudomonadati</taxon>
        <taxon>Pseudomonadota</taxon>
        <taxon>Alphaproteobacteria</taxon>
        <taxon>Kordiimonadales</taxon>
        <taxon>Kordiimonadaceae</taxon>
        <taxon>Kordiimonas</taxon>
    </lineage>
</organism>
<name>A0A1G7D6L3_9PROT</name>
<dbReference type="Pfam" id="PF02738">
    <property type="entry name" value="MoCoBD_1"/>
    <property type="match status" value="1"/>
</dbReference>
<dbReference type="InterPro" id="IPR000674">
    <property type="entry name" value="Ald_Oxase/Xan_DH_a/b"/>
</dbReference>
<protein>
    <submittedName>
        <fullName evidence="3">Isoquinoline 1-oxidoreductase, beta subunit</fullName>
    </submittedName>
</protein>
<evidence type="ECO:0000313" key="4">
    <source>
        <dbReference type="Proteomes" id="UP000183685"/>
    </source>
</evidence>
<dbReference type="OrthoDB" id="9767994at2"/>
<dbReference type="STRING" id="637679.GCA_001550055_02325"/>
<dbReference type="InterPro" id="IPR052516">
    <property type="entry name" value="N-heterocyclic_Hydroxylase"/>
</dbReference>
<evidence type="ECO:0000259" key="2">
    <source>
        <dbReference type="SMART" id="SM01008"/>
    </source>
</evidence>
<dbReference type="EMBL" id="FNAK01000007">
    <property type="protein sequence ID" value="SDE47149.1"/>
    <property type="molecule type" value="Genomic_DNA"/>
</dbReference>
<dbReference type="GO" id="GO:0016491">
    <property type="term" value="F:oxidoreductase activity"/>
    <property type="evidence" value="ECO:0007669"/>
    <property type="project" value="InterPro"/>
</dbReference>
<accession>A0A1G7D6L3</accession>
<dbReference type="InterPro" id="IPR012368">
    <property type="entry name" value="OxRdtase_Mopterin-bd_su_IorB"/>
</dbReference>
<keyword evidence="1" id="KW-0812">Transmembrane</keyword>
<dbReference type="Gene3D" id="3.90.1170.50">
    <property type="entry name" value="Aldehyde oxidase/xanthine dehydrogenase, a/b hammerhead"/>
    <property type="match status" value="1"/>
</dbReference>
<dbReference type="PANTHER" id="PTHR47495:SF1">
    <property type="entry name" value="BLL3820 PROTEIN"/>
    <property type="match status" value="1"/>
</dbReference>
<feature type="domain" description="Aldehyde oxidase/xanthine dehydrogenase a/b hammerhead" evidence="2">
    <location>
        <begin position="240"/>
        <end position="318"/>
    </location>
</feature>
<sequence length="747" mass="80177">MGKIKTYTRRAFLVGSAAVIGGVAFGFYMVKKPHANPLLKDLKDGEAALTPWVKIDAEGVTLIAPHADIGQGVRSMQAMLIAEELDVDPLAVNVSPGDPAPAYYNTALATEAVPFMSTDDSFAAETMRDVMGGVIKLMGAQVTGGSSAVPDSFDKLRLAGAVARETLKKAASQQSGVPVSALKTEGGAVMLPDGTRVPYEDLAAAAAKLEPVTDVPLRDPNEWRYIGKPQQRLDIVAKSTGTLTYGIDLEFDGMVHATVKLNPRQGGELISYDASAAEGMRGVKKIMRVTGGVAVVADNTWRAIQAANAIDYKWGPVSYPSEMEGHWDLLAGSFNDDHIDNVWREEGDVEAALSGADVVEAEYRAPYVAHAPLEPISATVLVTDDGVDVWTASQLPRFVQANVAGIVGVEPDQVRLHNQYAGGSFGHRLEDEHVKRAAEVAMAMRGTPVKLTYSREEDFAHDFPRQISMGRMRGAVKDGRVDAYDLGIASPSVQASQLPRQNQVAPPGADRQIAAGAWNLPYALPNFRMTGYRTDGLAPVSSWRSVGASTNGFFADCFLDELIIAAGADPLEERIRMCQEPLARAVLEAVGEMSNWGSDLGPARGRGVAFVESFGVPVAEVVEVTNTPDGIRIDKVYVAAEVGRVIDPVNFDNLVKGGVVFGLGHAMNCEITYSDGMAEQQNFYDHEAMRLHQCPEIIVRGLENSDQIRGIGEPPVPPAAPALANAIFAATGKRLREMPFNKHIDFV</sequence>
<gene>
    <name evidence="3" type="ORF">SAMN04488071_2979</name>
</gene>
<dbReference type="Pfam" id="PF20256">
    <property type="entry name" value="MoCoBD_2"/>
    <property type="match status" value="1"/>
</dbReference>
<keyword evidence="1" id="KW-1133">Transmembrane helix</keyword>
<keyword evidence="1" id="KW-0472">Membrane</keyword>
<dbReference type="InterPro" id="IPR037165">
    <property type="entry name" value="AldOxase/xan_DH_Mopterin-bd_sf"/>
</dbReference>
<dbReference type="InterPro" id="IPR046867">
    <property type="entry name" value="AldOxase/xan_DH_MoCoBD2"/>
</dbReference>
<dbReference type="RefSeq" id="WP_068305182.1">
    <property type="nucleotide sequence ID" value="NZ_FNAK01000007.1"/>
</dbReference>
<keyword evidence="4" id="KW-1185">Reference proteome</keyword>
<dbReference type="AlphaFoldDB" id="A0A1G7D6L3"/>
<feature type="transmembrane region" description="Helical" evidence="1">
    <location>
        <begin position="12"/>
        <end position="30"/>
    </location>
</feature>
<evidence type="ECO:0000313" key="3">
    <source>
        <dbReference type="EMBL" id="SDE47149.1"/>
    </source>
</evidence>
<dbReference type="PANTHER" id="PTHR47495">
    <property type="entry name" value="ALDEHYDE DEHYDROGENASE"/>
    <property type="match status" value="1"/>
</dbReference>
<reference evidence="3 4" key="1">
    <citation type="submission" date="2016-10" db="EMBL/GenBank/DDBJ databases">
        <authorList>
            <person name="de Groot N.N."/>
        </authorList>
    </citation>
    <scope>NUCLEOTIDE SEQUENCE [LARGE SCALE GENOMIC DNA]</scope>
    <source>
        <strain evidence="3 4">CGMCC 1.9109</strain>
    </source>
</reference>
<dbReference type="SUPFAM" id="SSF56003">
    <property type="entry name" value="Molybdenum cofactor-binding domain"/>
    <property type="match status" value="2"/>
</dbReference>
<dbReference type="InterPro" id="IPR008274">
    <property type="entry name" value="AldOxase/xan_DH_MoCoBD1"/>
</dbReference>
<dbReference type="PIRSF" id="PIRSF036389">
    <property type="entry name" value="IOR_B"/>
    <property type="match status" value="1"/>
</dbReference>
<dbReference type="SMART" id="SM01008">
    <property type="entry name" value="Ald_Xan_dh_C"/>
    <property type="match status" value="1"/>
</dbReference>